<feature type="transmembrane region" description="Helical" evidence="9">
    <location>
        <begin position="6"/>
        <end position="28"/>
    </location>
</feature>
<evidence type="ECO:0000256" key="2">
    <source>
        <dbReference type="ARBA" id="ARBA00022475"/>
    </source>
</evidence>
<sequence length="569" mass="61168">MILNILQIVIILLIIGFGLVVPIGKYLVGIFTDERDTLLERYTYRFLGINSREQMTWQRYSQALVLSNLVMALLGYGLLRLQTFLPLNPDKMSAVSPDLAYNTTISFITNTNWQSYGGETTLSYFSQTAMIQFMMFTSAATGLATGVAVIRGLSQNGVNNLGNFWVDLTRSIYRLFLPLSFVLALVFVWQGMPQTLAPAAQATTLEGATQIIARGPVASLESIKHLGTNGGGFFNTNAAHPFENPTPLTNTLHILSMLLIVPALTYAFGTMIRRRRQGWVFFGVFTALFIGFLLIVFPSEQAGNPLLTKAGVDQTLSTLQSGGNFEGKEVRFGIAQTSLFVTTTTAATTGSVNAMHDSLTPMGGFAALSEMLLNVVFGGKGVGLINLIQYAIITVFLVGLMVGRTPEFLSKKIEAREVKLASVSLLAHPFTILFFTGLALVWPNALASLNNPDAHGFTELLYAYASATANNGSAFAGLNANTPFYNTSLGLAIFLGRYLSPLLPLLAVAGSLAAKPKVPATSGTMSTDNVFFGVLLLASILIVGGLTFFPALALGPIAEHFQLAAGKTF</sequence>
<protein>
    <recommendedName>
        <fullName evidence="9">Potassium-transporting ATPase potassium-binding subunit</fullName>
    </recommendedName>
    <alternativeName>
        <fullName evidence="9">ATP phosphohydrolase [potassium-transporting] A chain</fullName>
    </alternativeName>
    <alternativeName>
        <fullName evidence="9">Potassium-binding and translocating subunit A</fullName>
    </alternativeName>
    <alternativeName>
        <fullName evidence="9">Potassium-translocating ATPase A chain</fullName>
    </alternativeName>
</protein>
<feature type="transmembrane region" description="Helical" evidence="9">
    <location>
        <begin position="530"/>
        <end position="553"/>
    </location>
</feature>
<dbReference type="HAMAP" id="MF_00275">
    <property type="entry name" value="KdpA"/>
    <property type="match status" value="1"/>
</dbReference>
<dbReference type="AlphaFoldDB" id="A0AAP5IDR9"/>
<name>A0AAP5IDR9_9CYAN</name>
<dbReference type="PIRSF" id="PIRSF001294">
    <property type="entry name" value="K_ATPaseA"/>
    <property type="match status" value="1"/>
</dbReference>
<dbReference type="RefSeq" id="WP_208340514.1">
    <property type="nucleotide sequence ID" value="NZ_CAWQFN010000681.1"/>
</dbReference>
<accession>A0AAP5IDR9</accession>
<evidence type="ECO:0000256" key="4">
    <source>
        <dbReference type="ARBA" id="ARBA00022692"/>
    </source>
</evidence>
<evidence type="ECO:0000256" key="1">
    <source>
        <dbReference type="ARBA" id="ARBA00022448"/>
    </source>
</evidence>
<dbReference type="GO" id="GO:0005886">
    <property type="term" value="C:plasma membrane"/>
    <property type="evidence" value="ECO:0007669"/>
    <property type="project" value="UniProtKB-SubCell"/>
</dbReference>
<keyword evidence="5 9" id="KW-0630">Potassium</keyword>
<feature type="transmembrane region" description="Helical" evidence="9">
    <location>
        <begin position="252"/>
        <end position="272"/>
    </location>
</feature>
<comment type="subcellular location">
    <subcellularLocation>
        <location evidence="9">Cell membrane</location>
        <topology evidence="9">Multi-pass membrane protein</topology>
    </subcellularLocation>
</comment>
<dbReference type="EMBL" id="JAALHA020000024">
    <property type="protein sequence ID" value="MDR9899347.1"/>
    <property type="molecule type" value="Genomic_DNA"/>
</dbReference>
<keyword evidence="6 9" id="KW-1133">Transmembrane helix</keyword>
<evidence type="ECO:0000313" key="10">
    <source>
        <dbReference type="EMBL" id="MDR9899347.1"/>
    </source>
</evidence>
<keyword evidence="2 9" id="KW-1003">Cell membrane</keyword>
<keyword evidence="7 9" id="KW-0406">Ion transport</keyword>
<comment type="function">
    <text evidence="9">Part of the high-affinity ATP-driven potassium transport (or Kdp) system, which catalyzes the hydrolysis of ATP coupled with the electrogenic transport of potassium into the cytoplasm. This subunit binds the extracellular potassium ions and delivers the ions to the membrane domain of KdpB through an intramembrane tunnel.</text>
</comment>
<feature type="transmembrane region" description="Helical" evidence="9">
    <location>
        <begin position="129"/>
        <end position="150"/>
    </location>
</feature>
<feature type="transmembrane region" description="Helical" evidence="9">
    <location>
        <begin position="423"/>
        <end position="442"/>
    </location>
</feature>
<comment type="similarity">
    <text evidence="9">Belongs to the KdpA family.</text>
</comment>
<dbReference type="InterPro" id="IPR004623">
    <property type="entry name" value="KdpA"/>
</dbReference>
<feature type="transmembrane region" description="Helical" evidence="9">
    <location>
        <begin position="60"/>
        <end position="79"/>
    </location>
</feature>
<keyword evidence="1 9" id="KW-0813">Transport</keyword>
<comment type="subunit">
    <text evidence="9">The system is composed of three essential subunits: KdpA, KdpB and KdpC.</text>
</comment>
<dbReference type="PANTHER" id="PTHR30607">
    <property type="entry name" value="POTASSIUM-TRANSPORTING ATPASE A CHAIN"/>
    <property type="match status" value="1"/>
</dbReference>
<dbReference type="PANTHER" id="PTHR30607:SF2">
    <property type="entry name" value="POTASSIUM-TRANSPORTING ATPASE POTASSIUM-BINDING SUBUNIT"/>
    <property type="match status" value="1"/>
</dbReference>
<proteinExistence type="inferred from homology"/>
<dbReference type="NCBIfam" id="TIGR00680">
    <property type="entry name" value="kdpA"/>
    <property type="match status" value="1"/>
</dbReference>
<feature type="transmembrane region" description="Helical" evidence="9">
    <location>
        <begin position="381"/>
        <end position="402"/>
    </location>
</feature>
<dbReference type="GO" id="GO:0030955">
    <property type="term" value="F:potassium ion binding"/>
    <property type="evidence" value="ECO:0007669"/>
    <property type="project" value="UniProtKB-UniRule"/>
</dbReference>
<reference evidence="11" key="1">
    <citation type="journal article" date="2021" name="Science">
        <title>Hunting the eagle killer: A cyanobacterial neurotoxin causes vacuolar myelinopathy.</title>
        <authorList>
            <person name="Breinlinger S."/>
            <person name="Phillips T.J."/>
            <person name="Haram B.N."/>
            <person name="Mares J."/>
            <person name="Martinez Yerena J.A."/>
            <person name="Hrouzek P."/>
            <person name="Sobotka R."/>
            <person name="Henderson W.M."/>
            <person name="Schmieder P."/>
            <person name="Williams S.M."/>
            <person name="Lauderdale J.D."/>
            <person name="Wilde H.D."/>
            <person name="Gerrin W."/>
            <person name="Kust A."/>
            <person name="Washington J.W."/>
            <person name="Wagner C."/>
            <person name="Geier B."/>
            <person name="Liebeke M."/>
            <person name="Enke H."/>
            <person name="Niedermeyer T.H.J."/>
            <person name="Wilde S.B."/>
        </authorList>
    </citation>
    <scope>NUCLEOTIDE SEQUENCE [LARGE SCALE GENOMIC DNA]</scope>
    <source>
        <strain evidence="11">Thurmond2011</strain>
    </source>
</reference>
<keyword evidence="8 9" id="KW-0472">Membrane</keyword>
<dbReference type="GO" id="GO:0008556">
    <property type="term" value="F:P-type potassium transmembrane transporter activity"/>
    <property type="evidence" value="ECO:0007669"/>
    <property type="project" value="InterPro"/>
</dbReference>
<evidence type="ECO:0000313" key="11">
    <source>
        <dbReference type="Proteomes" id="UP000667802"/>
    </source>
</evidence>
<evidence type="ECO:0000256" key="5">
    <source>
        <dbReference type="ARBA" id="ARBA00022958"/>
    </source>
</evidence>
<feature type="transmembrane region" description="Helical" evidence="9">
    <location>
        <begin position="279"/>
        <end position="297"/>
    </location>
</feature>
<keyword evidence="4 9" id="KW-0812">Transmembrane</keyword>
<organism evidence="10 11">
    <name type="scientific">Aetokthonos hydrillicola Thurmond2011</name>
    <dbReference type="NCBI Taxonomy" id="2712845"/>
    <lineage>
        <taxon>Bacteria</taxon>
        <taxon>Bacillati</taxon>
        <taxon>Cyanobacteriota</taxon>
        <taxon>Cyanophyceae</taxon>
        <taxon>Nostocales</taxon>
        <taxon>Hapalosiphonaceae</taxon>
        <taxon>Aetokthonos</taxon>
    </lineage>
</organism>
<evidence type="ECO:0000256" key="7">
    <source>
        <dbReference type="ARBA" id="ARBA00023065"/>
    </source>
</evidence>
<keyword evidence="11" id="KW-1185">Reference proteome</keyword>
<evidence type="ECO:0000256" key="9">
    <source>
        <dbReference type="HAMAP-Rule" id="MF_00275"/>
    </source>
</evidence>
<evidence type="ECO:0000256" key="3">
    <source>
        <dbReference type="ARBA" id="ARBA00022538"/>
    </source>
</evidence>
<evidence type="ECO:0000256" key="6">
    <source>
        <dbReference type="ARBA" id="ARBA00022989"/>
    </source>
</evidence>
<comment type="caution">
    <text evidence="10">The sequence shown here is derived from an EMBL/GenBank/DDBJ whole genome shotgun (WGS) entry which is preliminary data.</text>
</comment>
<feature type="transmembrane region" description="Helical" evidence="9">
    <location>
        <begin position="489"/>
        <end position="509"/>
    </location>
</feature>
<keyword evidence="3 9" id="KW-0633">Potassium transport</keyword>
<dbReference type="Proteomes" id="UP000667802">
    <property type="component" value="Unassembled WGS sequence"/>
</dbReference>
<gene>
    <name evidence="9 10" type="primary">kdpA</name>
    <name evidence="10" type="ORF">G7B40_033010</name>
</gene>
<evidence type="ECO:0000256" key="8">
    <source>
        <dbReference type="ARBA" id="ARBA00023136"/>
    </source>
</evidence>
<dbReference type="Pfam" id="PF03814">
    <property type="entry name" value="KdpA"/>
    <property type="match status" value="1"/>
</dbReference>
<feature type="transmembrane region" description="Helical" evidence="9">
    <location>
        <begin position="171"/>
        <end position="189"/>
    </location>
</feature>